<dbReference type="InterPro" id="IPR036259">
    <property type="entry name" value="MFS_trans_sf"/>
</dbReference>
<keyword evidence="3" id="KW-1185">Reference proteome</keyword>
<dbReference type="AlphaFoldDB" id="A0A097SSK0"/>
<feature type="transmembrane region" description="Helical" evidence="1">
    <location>
        <begin position="372"/>
        <end position="390"/>
    </location>
</feature>
<feature type="transmembrane region" description="Helical" evidence="1">
    <location>
        <begin position="105"/>
        <end position="125"/>
    </location>
</feature>
<dbReference type="HOGENOM" id="CLU_568385_0_0_14"/>
<dbReference type="SUPFAM" id="SSF103473">
    <property type="entry name" value="MFS general substrate transporter"/>
    <property type="match status" value="1"/>
</dbReference>
<keyword evidence="1" id="KW-0472">Membrane</keyword>
<name>A0A097SSK0_9BACT</name>
<feature type="transmembrane region" description="Helical" evidence="1">
    <location>
        <begin position="198"/>
        <end position="218"/>
    </location>
</feature>
<accession>A0A097SSK0</accession>
<organism evidence="2 3">
    <name type="scientific">Candidatus Malacoplasma girerdii</name>
    <dbReference type="NCBI Taxonomy" id="1318617"/>
    <lineage>
        <taxon>Bacteria</taxon>
        <taxon>Bacillati</taxon>
        <taxon>Mycoplasmatota</taxon>
        <taxon>Mycoplasmoidales</taxon>
        <taxon>Mycoplasmoidaceae</taxon>
        <taxon>Malacoplasma</taxon>
    </lineage>
</organism>
<feature type="transmembrane region" description="Helical" evidence="1">
    <location>
        <begin position="12"/>
        <end position="33"/>
    </location>
</feature>
<dbReference type="STRING" id="1318617.MGM1_1730"/>
<dbReference type="eggNOG" id="COG2814">
    <property type="taxonomic scope" value="Bacteria"/>
</dbReference>
<feature type="transmembrane region" description="Helical" evidence="1">
    <location>
        <begin position="40"/>
        <end position="57"/>
    </location>
</feature>
<feature type="transmembrane region" description="Helical" evidence="1">
    <location>
        <begin position="73"/>
        <end position="93"/>
    </location>
</feature>
<evidence type="ECO:0000256" key="1">
    <source>
        <dbReference type="SAM" id="Phobius"/>
    </source>
</evidence>
<feature type="transmembrane region" description="Helical" evidence="1">
    <location>
        <begin position="131"/>
        <end position="150"/>
    </location>
</feature>
<evidence type="ECO:0000313" key="2">
    <source>
        <dbReference type="EMBL" id="AIV03559.1"/>
    </source>
</evidence>
<gene>
    <name evidence="2" type="ORF">MGM1_1730</name>
</gene>
<protein>
    <submittedName>
        <fullName evidence="2">Permease</fullName>
    </submittedName>
</protein>
<keyword evidence="1" id="KW-0812">Transmembrane</keyword>
<dbReference type="KEGG" id="mgj:MGM1_1730"/>
<keyword evidence="1" id="KW-1133">Transmembrane helix</keyword>
<sequence length="445" mass="50444">MTSNLNSIQLSWIINGLVLFLAISFSIGILLKVKFADKGYKLLFVVYILFWIPLMLTRENTGNIQKAFDPDNIYLWIPLTSYGLIGIFIRIFGDYFTYKFMSRKSLIYFALFIQIITYLPILFVQNTLTNVIQSLGVGIGASCVGTYQLLFNEQYGKAKQFLTVSILSIPPLMADIISSPISALFRSNNVYDTNTLKYIWLLGLGFVVSCIILTFFIKENRQLLFLDNKVKKPLSGSKQIFYFVLLSIVGLLIMFVKFANSGATAILHIQKLSGDTSGPYEAYSSLIFNVGQLIGGVLTGMILMNKLGKFQTFTIGASIWIVYQILTIFVANPFLYMTIHSLNGLSYGILYNLIMIFVLELFFLNTKKITPMGLYQGILCIGISASYAFVGLIKKELKDLDWSQYQHKMVIINSILIAAIIVSYALYCWYYFANQWLNSKKQNNI</sequence>
<evidence type="ECO:0000313" key="3">
    <source>
        <dbReference type="Proteomes" id="UP000030066"/>
    </source>
</evidence>
<reference evidence="2 3" key="1">
    <citation type="journal article" date="2014" name="PLoS ONE">
        <title>An emerging Mycoplasma associated with trichomoniasis, vaginal infection and disease.</title>
        <authorList>
            <consortium name="Vaginal Microbiome Consortium"/>
            <person name="Fettweis J.M."/>
            <person name="Serrano M.G."/>
            <person name="Huang B."/>
            <person name="Brooks J.P."/>
            <person name="Glascock A.L."/>
            <person name="Sheth N.U."/>
            <person name="Strauss J.F.III."/>
            <person name="Jefferson K.K."/>
            <person name="Buck G.A."/>
        </authorList>
    </citation>
    <scope>NUCLEOTIDE SEQUENCE [LARGE SCALE GENOMIC DNA]</scope>
    <source>
        <strain evidence="2 3">VCU_M1</strain>
    </source>
</reference>
<feature type="transmembrane region" description="Helical" evidence="1">
    <location>
        <begin position="345"/>
        <end position="365"/>
    </location>
</feature>
<feature type="transmembrane region" description="Helical" evidence="1">
    <location>
        <begin position="410"/>
        <end position="432"/>
    </location>
</feature>
<feature type="transmembrane region" description="Helical" evidence="1">
    <location>
        <begin position="315"/>
        <end position="339"/>
    </location>
</feature>
<feature type="transmembrane region" description="Helical" evidence="1">
    <location>
        <begin position="239"/>
        <end position="260"/>
    </location>
</feature>
<proteinExistence type="predicted"/>
<feature type="transmembrane region" description="Helical" evidence="1">
    <location>
        <begin position="280"/>
        <end position="303"/>
    </location>
</feature>
<dbReference type="Gene3D" id="1.20.1250.20">
    <property type="entry name" value="MFS general substrate transporter like domains"/>
    <property type="match status" value="2"/>
</dbReference>
<dbReference type="EMBL" id="CP007711">
    <property type="protein sequence ID" value="AIV03559.1"/>
    <property type="molecule type" value="Genomic_DNA"/>
</dbReference>
<dbReference type="Proteomes" id="UP000030066">
    <property type="component" value="Chromosome"/>
</dbReference>